<evidence type="ECO:0000313" key="4">
    <source>
        <dbReference type="Proteomes" id="UP001595805"/>
    </source>
</evidence>
<dbReference type="CDD" id="cd00616">
    <property type="entry name" value="AHBA_syn"/>
    <property type="match status" value="1"/>
</dbReference>
<dbReference type="PANTHER" id="PTHR30244:SF34">
    <property type="entry name" value="DTDP-4-AMINO-4,6-DIDEOXYGALACTOSE TRANSAMINASE"/>
    <property type="match status" value="1"/>
</dbReference>
<keyword evidence="3" id="KW-0032">Aminotransferase</keyword>
<dbReference type="PANTHER" id="PTHR30244">
    <property type="entry name" value="TRANSAMINASE"/>
    <property type="match status" value="1"/>
</dbReference>
<dbReference type="Gene3D" id="3.90.1150.10">
    <property type="entry name" value="Aspartate Aminotransferase, domain 1"/>
    <property type="match status" value="1"/>
</dbReference>
<dbReference type="SUPFAM" id="SSF53383">
    <property type="entry name" value="PLP-dependent transferases"/>
    <property type="match status" value="1"/>
</dbReference>
<organism evidence="3 4">
    <name type="scientific">Algoriphagus namhaensis</name>
    <dbReference type="NCBI Taxonomy" id="915353"/>
    <lineage>
        <taxon>Bacteria</taxon>
        <taxon>Pseudomonadati</taxon>
        <taxon>Bacteroidota</taxon>
        <taxon>Cytophagia</taxon>
        <taxon>Cytophagales</taxon>
        <taxon>Cyclobacteriaceae</taxon>
        <taxon>Algoriphagus</taxon>
    </lineage>
</organism>
<name>A0ABV8ASK3_9BACT</name>
<evidence type="ECO:0000313" key="3">
    <source>
        <dbReference type="EMBL" id="MFC3880961.1"/>
    </source>
</evidence>
<dbReference type="PIRSF" id="PIRSF000390">
    <property type="entry name" value="PLP_StrS"/>
    <property type="match status" value="1"/>
</dbReference>
<dbReference type="Pfam" id="PF01041">
    <property type="entry name" value="DegT_DnrJ_EryC1"/>
    <property type="match status" value="1"/>
</dbReference>
<keyword evidence="2" id="KW-0663">Pyridoxal phosphate</keyword>
<dbReference type="EMBL" id="JBHRZS010000007">
    <property type="protein sequence ID" value="MFC3880961.1"/>
    <property type="molecule type" value="Genomic_DNA"/>
</dbReference>
<sequence>MSFNLPLSFPVFDGNEKKYSSQAIEAGHLATYGEFIGKFEDKLSRKVKSHQSVALNSGTSALHLSLVLLGVESGDEVICQSFTFCASANPIVYLGATPIFVDSERDSWNICPEILEDTILSRIANGKKPKAIVVVHLFGMPARMKEILEISQKYDIPIIEDAAESVGSQINGQFCGTFGDLGIFSFNGNKIITTGGGGALISRDTQLLQRARYLSAQAREDLPYYQHLEIGYNYRMNNMAAAIGLAQLEQLDSFVEKRRKINRIYRMLLADVDGISFQNEAPASYSNFWLTSILIDPKKAGTTNDKLRVRLLKEDIETRFLWKPLHLQPVFQNMPYFGGTISEDLFYNGLCLPSSVSLTLDDQERIVNLIKSTLVKSIYK</sequence>
<comment type="caution">
    <text evidence="3">The sequence shown here is derived from an EMBL/GenBank/DDBJ whole genome shotgun (WGS) entry which is preliminary data.</text>
</comment>
<dbReference type="InterPro" id="IPR000653">
    <property type="entry name" value="DegT/StrS_aminotransferase"/>
</dbReference>
<proteinExistence type="inferred from homology"/>
<dbReference type="RefSeq" id="WP_377906305.1">
    <property type="nucleotide sequence ID" value="NZ_JBHRZS010000007.1"/>
</dbReference>
<comment type="similarity">
    <text evidence="1 2">Belongs to the DegT/DnrJ/EryC1 family.</text>
</comment>
<accession>A0ABV8ASK3</accession>
<gene>
    <name evidence="3" type="ORF">ACFOSV_12265</name>
</gene>
<reference evidence="4" key="1">
    <citation type="journal article" date="2019" name="Int. J. Syst. Evol. Microbiol.">
        <title>The Global Catalogue of Microorganisms (GCM) 10K type strain sequencing project: providing services to taxonomists for standard genome sequencing and annotation.</title>
        <authorList>
            <consortium name="The Broad Institute Genomics Platform"/>
            <consortium name="The Broad Institute Genome Sequencing Center for Infectious Disease"/>
            <person name="Wu L."/>
            <person name="Ma J."/>
        </authorList>
    </citation>
    <scope>NUCLEOTIDE SEQUENCE [LARGE SCALE GENOMIC DNA]</scope>
    <source>
        <strain evidence="4">CCUG 60523</strain>
    </source>
</reference>
<dbReference type="InterPro" id="IPR015421">
    <property type="entry name" value="PyrdxlP-dep_Trfase_major"/>
</dbReference>
<keyword evidence="3" id="KW-0808">Transferase</keyword>
<dbReference type="GO" id="GO:0008483">
    <property type="term" value="F:transaminase activity"/>
    <property type="evidence" value="ECO:0007669"/>
    <property type="project" value="UniProtKB-KW"/>
</dbReference>
<keyword evidence="4" id="KW-1185">Reference proteome</keyword>
<dbReference type="InterPro" id="IPR015424">
    <property type="entry name" value="PyrdxlP-dep_Trfase"/>
</dbReference>
<evidence type="ECO:0000256" key="2">
    <source>
        <dbReference type="RuleBase" id="RU004508"/>
    </source>
</evidence>
<dbReference type="InterPro" id="IPR015422">
    <property type="entry name" value="PyrdxlP-dep_Trfase_small"/>
</dbReference>
<evidence type="ECO:0000256" key="1">
    <source>
        <dbReference type="ARBA" id="ARBA00037999"/>
    </source>
</evidence>
<protein>
    <submittedName>
        <fullName evidence="3">DegT/DnrJ/EryC1/StrS family aminotransferase</fullName>
    </submittedName>
</protein>
<dbReference type="Proteomes" id="UP001595805">
    <property type="component" value="Unassembled WGS sequence"/>
</dbReference>
<dbReference type="Gene3D" id="3.40.640.10">
    <property type="entry name" value="Type I PLP-dependent aspartate aminotransferase-like (Major domain)"/>
    <property type="match status" value="1"/>
</dbReference>